<dbReference type="InterPro" id="IPR051454">
    <property type="entry name" value="RNA/ubiquinone_mod_enzymes"/>
</dbReference>
<dbReference type="PANTHER" id="PTHR30217">
    <property type="entry name" value="PEPTIDASE U32 FAMILY"/>
    <property type="match status" value="1"/>
</dbReference>
<dbReference type="Pfam" id="PF01136">
    <property type="entry name" value="Peptidase_U32"/>
    <property type="match status" value="1"/>
</dbReference>
<keyword evidence="1" id="KW-0645">Protease</keyword>
<accession>A0AA90TYB4</accession>
<comment type="caution">
    <text evidence="1">The sequence shown here is derived from an EMBL/GenBank/DDBJ whole genome shotgun (WGS) entry which is preliminary data.</text>
</comment>
<evidence type="ECO:0000313" key="2">
    <source>
        <dbReference type="Proteomes" id="UP001185015"/>
    </source>
</evidence>
<dbReference type="PANTHER" id="PTHR30217:SF10">
    <property type="entry name" value="23S RRNA 5-HYDROXYCYTIDINE C2501 SYNTHASE"/>
    <property type="match status" value="1"/>
</dbReference>
<gene>
    <name evidence="1" type="ORF">J2750_000609</name>
</gene>
<protein>
    <submittedName>
        <fullName evidence="1">Collagenase-like PrtC family protease</fullName>
    </submittedName>
</protein>
<dbReference type="EMBL" id="JAVDQI010000001">
    <property type="protein sequence ID" value="MDR6222177.1"/>
    <property type="molecule type" value="Genomic_DNA"/>
</dbReference>
<evidence type="ECO:0000313" key="1">
    <source>
        <dbReference type="EMBL" id="MDR6222177.1"/>
    </source>
</evidence>
<proteinExistence type="predicted"/>
<dbReference type="InterPro" id="IPR001539">
    <property type="entry name" value="Peptidase_U32"/>
</dbReference>
<dbReference type="RefSeq" id="WP_270096043.1">
    <property type="nucleotide sequence ID" value="NZ_JAQFFK010000003.1"/>
</dbReference>
<keyword evidence="1" id="KW-0378">Hydrolase</keyword>
<dbReference type="Proteomes" id="UP001185015">
    <property type="component" value="Unassembled WGS sequence"/>
</dbReference>
<dbReference type="AlphaFoldDB" id="A0AA90TYB4"/>
<keyword evidence="2" id="KW-1185">Reference proteome</keyword>
<reference evidence="1 2" key="1">
    <citation type="submission" date="2023-07" db="EMBL/GenBank/DDBJ databases">
        <title>Genomic Encyclopedia of Type Strains, Phase IV (KMG-IV): sequencing the most valuable type-strain genomes for metagenomic binning, comparative biology and taxonomic classification.</title>
        <authorList>
            <person name="Goeker M."/>
        </authorList>
    </citation>
    <scope>NUCLEOTIDE SEQUENCE [LARGE SCALE GENOMIC DNA]</scope>
    <source>
        <strain evidence="1 2">DSM 17273</strain>
    </source>
</reference>
<dbReference type="GO" id="GO:0008233">
    <property type="term" value="F:peptidase activity"/>
    <property type="evidence" value="ECO:0007669"/>
    <property type="project" value="UniProtKB-KW"/>
</dbReference>
<sequence length="344" mass="39029">MKLYVPHVGHLEGLEDLLSGSDDIYAVYMAGSPDYIGTGRTNLSAPKLEEIAIQTEYAHDKGVKMEIILNSSCMGGQQLTPEGYRTIDWYFDKLNGIGIDSITVADPLFVEMLAKDYDMDVVVSVLSFVDSPQKAEFYEQLGATTIVIDPAVNRQFDKLESIRDAVSCDLKLLVNEACLYQCPFRYAHFNFFSHANGPGPKPNVLDDYYYFKCLSLRINDPQQLIKSPWIRPEDLKEYRHITDTFKIGGRTQFVNWILNAVDAYANESYEGNLMDLLDSIKDLKDHFFIPNSELSGAIEQWKRCDKVCHKCGYCKRLAEKIIRVYSQDEDGRCMVPLGSSGDRT</sequence>
<dbReference type="GO" id="GO:0006508">
    <property type="term" value="P:proteolysis"/>
    <property type="evidence" value="ECO:0007669"/>
    <property type="project" value="UniProtKB-KW"/>
</dbReference>
<name>A0AA90TYB4_9EURY</name>
<organism evidence="1 2">
    <name type="scientific">Methanococcoides alaskense</name>
    <dbReference type="NCBI Taxonomy" id="325778"/>
    <lineage>
        <taxon>Archaea</taxon>
        <taxon>Methanobacteriati</taxon>
        <taxon>Methanobacteriota</taxon>
        <taxon>Stenosarchaea group</taxon>
        <taxon>Methanomicrobia</taxon>
        <taxon>Methanosarcinales</taxon>
        <taxon>Methanosarcinaceae</taxon>
        <taxon>Methanococcoides</taxon>
    </lineage>
</organism>